<evidence type="ECO:0000313" key="2">
    <source>
        <dbReference type="EMBL" id="MDT0309573.1"/>
    </source>
</evidence>
<dbReference type="Proteomes" id="UP001183388">
    <property type="component" value="Unassembled WGS sequence"/>
</dbReference>
<organism evidence="2 3">
    <name type="scientific">Streptomyces boetiae</name>
    <dbReference type="NCBI Taxonomy" id="3075541"/>
    <lineage>
        <taxon>Bacteria</taxon>
        <taxon>Bacillati</taxon>
        <taxon>Actinomycetota</taxon>
        <taxon>Actinomycetes</taxon>
        <taxon>Kitasatosporales</taxon>
        <taxon>Streptomycetaceae</taxon>
        <taxon>Streptomyces</taxon>
    </lineage>
</organism>
<name>A0ABU2LDB3_9ACTN</name>
<feature type="region of interest" description="Disordered" evidence="1">
    <location>
        <begin position="1"/>
        <end position="26"/>
    </location>
</feature>
<dbReference type="RefSeq" id="WP_311632538.1">
    <property type="nucleotide sequence ID" value="NZ_JAVREN010000041.1"/>
</dbReference>
<feature type="compositionally biased region" description="Basic and acidic residues" evidence="1">
    <location>
        <begin position="1"/>
        <end position="10"/>
    </location>
</feature>
<evidence type="ECO:0000256" key="1">
    <source>
        <dbReference type="SAM" id="MobiDB-lite"/>
    </source>
</evidence>
<dbReference type="InterPro" id="IPR025459">
    <property type="entry name" value="DUF4279"/>
</dbReference>
<dbReference type="Pfam" id="PF14106">
    <property type="entry name" value="DUF4279"/>
    <property type="match status" value="1"/>
</dbReference>
<keyword evidence="3" id="KW-1185">Reference proteome</keyword>
<reference evidence="3" key="1">
    <citation type="submission" date="2023-07" db="EMBL/GenBank/DDBJ databases">
        <title>30 novel species of actinomycetes from the DSMZ collection.</title>
        <authorList>
            <person name="Nouioui I."/>
        </authorList>
    </citation>
    <scope>NUCLEOTIDE SEQUENCE [LARGE SCALE GENOMIC DNA]</scope>
    <source>
        <strain evidence="3">DSM 44917</strain>
    </source>
</reference>
<dbReference type="EMBL" id="JAVREN010000041">
    <property type="protein sequence ID" value="MDT0309573.1"/>
    <property type="molecule type" value="Genomic_DNA"/>
</dbReference>
<evidence type="ECO:0000313" key="3">
    <source>
        <dbReference type="Proteomes" id="UP001183388"/>
    </source>
</evidence>
<sequence>MPERVTERLGMEPTGVREPGPDRWRPGGDEDGWWIFQRHEMRRSLPEQVEDVLDAVGGRCGELRSLVAEGYEVTFEIFGFVGDGSVVELPAEAVARIAALGVRLEVRVSTSER</sequence>
<protein>
    <submittedName>
        <fullName evidence="2">DUF4279 domain-containing protein</fullName>
    </submittedName>
</protein>
<gene>
    <name evidence="2" type="ORF">RM780_21810</name>
</gene>
<accession>A0ABU2LDB3</accession>
<proteinExistence type="predicted"/>
<comment type="caution">
    <text evidence="2">The sequence shown here is derived from an EMBL/GenBank/DDBJ whole genome shotgun (WGS) entry which is preliminary data.</text>
</comment>